<evidence type="ECO:0000256" key="10">
    <source>
        <dbReference type="PIRSR" id="PIRSR607992-1"/>
    </source>
</evidence>
<dbReference type="PANTHER" id="PTHR13337">
    <property type="entry name" value="SUCCINATE DEHYDROGENASE"/>
    <property type="match status" value="1"/>
</dbReference>
<dbReference type="InterPro" id="IPR034804">
    <property type="entry name" value="SQR/QFR_C/D"/>
</dbReference>
<dbReference type="GeneID" id="90074079"/>
<evidence type="ECO:0000313" key="13">
    <source>
        <dbReference type="EMBL" id="GMM36104.1"/>
    </source>
</evidence>
<keyword evidence="14" id="KW-1185">Reference proteome</keyword>
<keyword evidence="6 12" id="KW-0809">Transit peptide</keyword>
<protein>
    <recommendedName>
        <fullName evidence="12">Succinate dehydrogenase [ubiquinone] cytochrome b small subunit</fullName>
    </recommendedName>
</protein>
<feature type="transmembrane region" description="Helical" evidence="12">
    <location>
        <begin position="69"/>
        <end position="87"/>
    </location>
</feature>
<comment type="subcellular location">
    <subcellularLocation>
        <location evidence="1 12">Mitochondrion inner membrane</location>
        <topology evidence="1 12">Multi-pass membrane protein</topology>
    </subcellularLocation>
</comment>
<dbReference type="InterPro" id="IPR007992">
    <property type="entry name" value="CybS"/>
</dbReference>
<dbReference type="FunFam" id="1.20.1300.10:FF:000007">
    <property type="entry name" value="Succinate dehydrogenase [ubiquinone] cytochrome b small subunit"/>
    <property type="match status" value="1"/>
</dbReference>
<comment type="similarity">
    <text evidence="2 12">Belongs to the CybS family.</text>
</comment>
<feature type="binding site" description="axial binding residue" evidence="11">
    <location>
        <position position="102"/>
    </location>
    <ligand>
        <name>heme b</name>
        <dbReference type="ChEBI" id="CHEBI:60344"/>
        <note>ligand shared with SDHC</note>
    </ligand>
    <ligandPart>
        <name>Fe</name>
        <dbReference type="ChEBI" id="CHEBI:18248"/>
    </ligandPart>
</feature>
<keyword evidence="5 12" id="KW-0999">Mitochondrion inner membrane</keyword>
<keyword evidence="11" id="KW-0408">Iron</keyword>
<evidence type="ECO:0000256" key="11">
    <source>
        <dbReference type="PIRSR" id="PIRSR607992-2"/>
    </source>
</evidence>
<dbReference type="GO" id="GO:0006099">
    <property type="term" value="P:tricarboxylic acid cycle"/>
    <property type="evidence" value="ECO:0007669"/>
    <property type="project" value="TreeGrafter"/>
</dbReference>
<dbReference type="RefSeq" id="XP_064853100.1">
    <property type="nucleotide sequence ID" value="XM_064997028.1"/>
</dbReference>
<dbReference type="CDD" id="cd03496">
    <property type="entry name" value="SQR_TypeC_CybS"/>
    <property type="match status" value="1"/>
</dbReference>
<reference evidence="13 14" key="1">
    <citation type="journal article" date="2023" name="Elife">
        <title>Identification of key yeast species and microbe-microbe interactions impacting larval growth of Drosophila in the wild.</title>
        <authorList>
            <person name="Mure A."/>
            <person name="Sugiura Y."/>
            <person name="Maeda R."/>
            <person name="Honda K."/>
            <person name="Sakurai N."/>
            <person name="Takahashi Y."/>
            <person name="Watada M."/>
            <person name="Katoh T."/>
            <person name="Gotoh A."/>
            <person name="Gotoh Y."/>
            <person name="Taniguchi I."/>
            <person name="Nakamura K."/>
            <person name="Hayashi T."/>
            <person name="Katayama T."/>
            <person name="Uemura T."/>
            <person name="Hattori Y."/>
        </authorList>
    </citation>
    <scope>NUCLEOTIDE SEQUENCE [LARGE SCALE GENOMIC DNA]</scope>
    <source>
        <strain evidence="13 14">SC-9</strain>
    </source>
</reference>
<keyword evidence="7 12" id="KW-1133">Transmembrane helix</keyword>
<evidence type="ECO:0000256" key="8">
    <source>
        <dbReference type="ARBA" id="ARBA00023128"/>
    </source>
</evidence>
<dbReference type="EMBL" id="BTFZ01000011">
    <property type="protein sequence ID" value="GMM36104.1"/>
    <property type="molecule type" value="Genomic_DNA"/>
</dbReference>
<keyword evidence="4 12" id="KW-0812">Transmembrane</keyword>
<name>A0AAV5QNS3_9ASCO</name>
<evidence type="ECO:0000256" key="12">
    <source>
        <dbReference type="RuleBase" id="RU364031"/>
    </source>
</evidence>
<dbReference type="PANTHER" id="PTHR13337:SF2">
    <property type="entry name" value="SUCCINATE DEHYDROGENASE [UBIQUINONE] CYTOCHROME B SMALL SUBUNIT, MITOCHONDRIAL"/>
    <property type="match status" value="1"/>
</dbReference>
<dbReference type="Pfam" id="PF05328">
    <property type="entry name" value="CybS"/>
    <property type="match status" value="1"/>
</dbReference>
<keyword evidence="3" id="KW-0813">Transport</keyword>
<dbReference type="AlphaFoldDB" id="A0AAV5QNS3"/>
<dbReference type="GO" id="GO:0046872">
    <property type="term" value="F:metal ion binding"/>
    <property type="evidence" value="ECO:0007669"/>
    <property type="project" value="UniProtKB-KW"/>
</dbReference>
<keyword evidence="8 12" id="KW-0496">Mitochondrion</keyword>
<dbReference type="GO" id="GO:0020037">
    <property type="term" value="F:heme binding"/>
    <property type="evidence" value="ECO:0007669"/>
    <property type="project" value="TreeGrafter"/>
</dbReference>
<gene>
    <name evidence="13" type="ORF">DASC09_034290</name>
</gene>
<dbReference type="SUPFAM" id="SSF81343">
    <property type="entry name" value="Fumarate reductase respiratory complex transmembrane subunits"/>
    <property type="match status" value="1"/>
</dbReference>
<proteinExistence type="inferred from homology"/>
<dbReference type="Proteomes" id="UP001360560">
    <property type="component" value="Unassembled WGS sequence"/>
</dbReference>
<sequence>MSFMSRPTLGLARFAARPASLIQARSLTIPFVKTIPQPPGYIVGNVNDAYVSPASSKLHGSRHWTFERFIGVGLVPLTVSPFVFGSISPVTDSILSVLLLLHSYTGFQSCIIDYIPARVYGKLHDYAMWLLSFGSGVSLYGIYLMESNDIGLTSIFMKLWY</sequence>
<dbReference type="GO" id="GO:0048039">
    <property type="term" value="F:ubiquinone binding"/>
    <property type="evidence" value="ECO:0007669"/>
    <property type="project" value="TreeGrafter"/>
</dbReference>
<accession>A0AAV5QNS3</accession>
<keyword evidence="11" id="KW-0479">Metal-binding</keyword>
<evidence type="ECO:0000313" key="14">
    <source>
        <dbReference type="Proteomes" id="UP001360560"/>
    </source>
</evidence>
<evidence type="ECO:0000256" key="5">
    <source>
        <dbReference type="ARBA" id="ARBA00022792"/>
    </source>
</evidence>
<evidence type="ECO:0000256" key="2">
    <source>
        <dbReference type="ARBA" id="ARBA00007294"/>
    </source>
</evidence>
<feature type="transmembrane region" description="Helical" evidence="12">
    <location>
        <begin position="126"/>
        <end position="145"/>
    </location>
</feature>
<keyword evidence="9 12" id="KW-0472">Membrane</keyword>
<evidence type="ECO:0000256" key="3">
    <source>
        <dbReference type="ARBA" id="ARBA00022448"/>
    </source>
</evidence>
<evidence type="ECO:0000256" key="4">
    <source>
        <dbReference type="ARBA" id="ARBA00022692"/>
    </source>
</evidence>
<organism evidence="13 14">
    <name type="scientific">Saccharomycopsis crataegensis</name>
    <dbReference type="NCBI Taxonomy" id="43959"/>
    <lineage>
        <taxon>Eukaryota</taxon>
        <taxon>Fungi</taxon>
        <taxon>Dikarya</taxon>
        <taxon>Ascomycota</taxon>
        <taxon>Saccharomycotina</taxon>
        <taxon>Saccharomycetes</taxon>
        <taxon>Saccharomycopsidaceae</taxon>
        <taxon>Saccharomycopsis</taxon>
    </lineage>
</organism>
<comment type="caution">
    <text evidence="12">Lacks conserved residue(s) required for the propagation of feature annotation.</text>
</comment>
<comment type="caution">
    <text evidence="13">The sequence shown here is derived from an EMBL/GenBank/DDBJ whole genome shotgun (WGS) entry which is preliminary data.</text>
</comment>
<evidence type="ECO:0000256" key="9">
    <source>
        <dbReference type="ARBA" id="ARBA00023136"/>
    </source>
</evidence>
<feature type="binding site" evidence="10">
    <location>
        <position position="114"/>
    </location>
    <ligand>
        <name>a ubiquinone</name>
        <dbReference type="ChEBI" id="CHEBI:16389"/>
        <note>ligand shared with IP/SDHB</note>
    </ligand>
</feature>
<dbReference type="GO" id="GO:0005743">
    <property type="term" value="C:mitochondrial inner membrane"/>
    <property type="evidence" value="ECO:0007669"/>
    <property type="project" value="UniProtKB-SubCell"/>
</dbReference>
<evidence type="ECO:0000256" key="6">
    <source>
        <dbReference type="ARBA" id="ARBA00022946"/>
    </source>
</evidence>
<dbReference type="Gene3D" id="1.20.1300.10">
    <property type="entry name" value="Fumarate reductase/succinate dehydrogenase, transmembrane subunit"/>
    <property type="match status" value="1"/>
</dbReference>
<dbReference type="GO" id="GO:0098796">
    <property type="term" value="C:membrane protein complex"/>
    <property type="evidence" value="ECO:0007669"/>
    <property type="project" value="UniProtKB-ARBA"/>
</dbReference>
<evidence type="ECO:0000256" key="1">
    <source>
        <dbReference type="ARBA" id="ARBA00004448"/>
    </source>
</evidence>
<dbReference type="GO" id="GO:0006121">
    <property type="term" value="P:mitochondrial electron transport, succinate to ubiquinone"/>
    <property type="evidence" value="ECO:0007669"/>
    <property type="project" value="TreeGrafter"/>
</dbReference>
<evidence type="ECO:0000256" key="7">
    <source>
        <dbReference type="ARBA" id="ARBA00022989"/>
    </source>
</evidence>